<evidence type="ECO:0000313" key="3">
    <source>
        <dbReference type="Proteomes" id="UP000011704"/>
    </source>
</evidence>
<comment type="caution">
    <text evidence="2">The sequence shown here is derived from an EMBL/GenBank/DDBJ whole genome shotgun (WGS) entry which is preliminary data.</text>
</comment>
<name>M1YGH2_NITG3</name>
<keyword evidence="3" id="KW-1185">Reference proteome</keyword>
<dbReference type="AlphaFoldDB" id="M1YGH2"/>
<sequence length="214" mass="25175">MKKFLFNQILPPLIFFLVHLWFKTLRIEIMNPEIEREVFRQGRPHVLTCWHQHLGMFFYHFRGWKELTILISPSTDGDLAARMCKWMGYHVVRGSSYKQPTASTRTLIRALKKNLTVGIMADGSRGPRHVAQMGTLYLSRLTGTPYSACSWDARWKIQFKSWDRFMLPLPFSRCRIAYSPFRDLPRKADNALLETHRGELEAELKRLAQEVSFR</sequence>
<accession>M1YGH2</accession>
<dbReference type="InterPro" id="IPR007172">
    <property type="entry name" value="DUF374"/>
</dbReference>
<dbReference type="OrthoDB" id="9810508at2"/>
<dbReference type="EMBL" id="CAQJ01000015">
    <property type="protein sequence ID" value="CCQ89556.1"/>
    <property type="molecule type" value="Genomic_DNA"/>
</dbReference>
<protein>
    <recommendedName>
        <fullName evidence="1">DUF374 domain-containing protein</fullName>
    </recommendedName>
</protein>
<gene>
    <name evidence="2" type="ORF">NITGR_130022</name>
</gene>
<organism evidence="2 3">
    <name type="scientific">Nitrospina gracilis (strain 3/211)</name>
    <dbReference type="NCBI Taxonomy" id="1266370"/>
    <lineage>
        <taxon>Bacteria</taxon>
        <taxon>Pseudomonadati</taxon>
        <taxon>Nitrospinota/Tectimicrobiota group</taxon>
        <taxon>Nitrospinota</taxon>
        <taxon>Nitrospinia</taxon>
        <taxon>Nitrospinales</taxon>
        <taxon>Nitrospinaceae</taxon>
        <taxon>Nitrospina</taxon>
    </lineage>
</organism>
<proteinExistence type="predicted"/>
<reference evidence="2 3" key="1">
    <citation type="journal article" date="2013" name="Front. Microbiol.">
        <title>The genome of Nitrospina gracilis illuminates the metabolism and evolution of the major marine nitrite oxidizer.</title>
        <authorList>
            <person name="Luecker S."/>
            <person name="Nowka B."/>
            <person name="Rattei T."/>
            <person name="Spieck E."/>
            <person name="and Daims H."/>
        </authorList>
    </citation>
    <scope>NUCLEOTIDE SEQUENCE [LARGE SCALE GENOMIC DNA]</scope>
    <source>
        <strain evidence="2 3">3/211</strain>
    </source>
</reference>
<dbReference type="Proteomes" id="UP000011704">
    <property type="component" value="Unassembled WGS sequence"/>
</dbReference>
<dbReference type="Pfam" id="PF04028">
    <property type="entry name" value="DUF374"/>
    <property type="match status" value="1"/>
</dbReference>
<dbReference type="RefSeq" id="WP_005006118.1">
    <property type="nucleotide sequence ID" value="NZ_HG422173.1"/>
</dbReference>
<evidence type="ECO:0000313" key="2">
    <source>
        <dbReference type="EMBL" id="CCQ89556.1"/>
    </source>
</evidence>
<dbReference type="InParanoid" id="M1YGH2"/>
<evidence type="ECO:0000259" key="1">
    <source>
        <dbReference type="Pfam" id="PF04028"/>
    </source>
</evidence>
<feature type="domain" description="DUF374" evidence="1">
    <location>
        <begin position="63"/>
        <end position="128"/>
    </location>
</feature>
<dbReference type="STRING" id="1266370.NITGR_130022"/>
<dbReference type="CDD" id="cd07983">
    <property type="entry name" value="LPLAT_DUF374-like"/>
    <property type="match status" value="1"/>
</dbReference>
<dbReference type="HOGENOM" id="CLU_086327_1_0_0"/>